<protein>
    <submittedName>
        <fullName evidence="2">Uncharacterized protein</fullName>
    </submittedName>
</protein>
<accession>A0A392SLK3</accession>
<feature type="non-terminal residue" evidence="2">
    <location>
        <position position="49"/>
    </location>
</feature>
<comment type="caution">
    <text evidence="2">The sequence shown here is derived from an EMBL/GenBank/DDBJ whole genome shotgun (WGS) entry which is preliminary data.</text>
</comment>
<dbReference type="Proteomes" id="UP000265520">
    <property type="component" value="Unassembled WGS sequence"/>
</dbReference>
<keyword evidence="3" id="KW-1185">Reference proteome</keyword>
<reference evidence="2 3" key="1">
    <citation type="journal article" date="2018" name="Front. Plant Sci.">
        <title>Red Clover (Trifolium pratense) and Zigzag Clover (T. medium) - A Picture of Genomic Similarities and Differences.</title>
        <authorList>
            <person name="Dluhosova J."/>
            <person name="Istvanek J."/>
            <person name="Nedelnik J."/>
            <person name="Repkova J."/>
        </authorList>
    </citation>
    <scope>NUCLEOTIDE SEQUENCE [LARGE SCALE GENOMIC DNA]</scope>
    <source>
        <strain evidence="3">cv. 10/8</strain>
        <tissue evidence="2">Leaf</tissue>
    </source>
</reference>
<evidence type="ECO:0000256" key="1">
    <source>
        <dbReference type="SAM" id="MobiDB-lite"/>
    </source>
</evidence>
<feature type="compositionally biased region" description="Basic and acidic residues" evidence="1">
    <location>
        <begin position="17"/>
        <end position="32"/>
    </location>
</feature>
<evidence type="ECO:0000313" key="3">
    <source>
        <dbReference type="Proteomes" id="UP000265520"/>
    </source>
</evidence>
<organism evidence="2 3">
    <name type="scientific">Trifolium medium</name>
    <dbReference type="NCBI Taxonomy" id="97028"/>
    <lineage>
        <taxon>Eukaryota</taxon>
        <taxon>Viridiplantae</taxon>
        <taxon>Streptophyta</taxon>
        <taxon>Embryophyta</taxon>
        <taxon>Tracheophyta</taxon>
        <taxon>Spermatophyta</taxon>
        <taxon>Magnoliopsida</taxon>
        <taxon>eudicotyledons</taxon>
        <taxon>Gunneridae</taxon>
        <taxon>Pentapetalae</taxon>
        <taxon>rosids</taxon>
        <taxon>fabids</taxon>
        <taxon>Fabales</taxon>
        <taxon>Fabaceae</taxon>
        <taxon>Papilionoideae</taxon>
        <taxon>50 kb inversion clade</taxon>
        <taxon>NPAAA clade</taxon>
        <taxon>Hologalegina</taxon>
        <taxon>IRL clade</taxon>
        <taxon>Trifolieae</taxon>
        <taxon>Trifolium</taxon>
    </lineage>
</organism>
<feature type="region of interest" description="Disordered" evidence="1">
    <location>
        <begin position="1"/>
        <end position="32"/>
    </location>
</feature>
<dbReference type="AlphaFoldDB" id="A0A392SLK3"/>
<evidence type="ECO:0000313" key="2">
    <source>
        <dbReference type="EMBL" id="MCI49768.1"/>
    </source>
</evidence>
<dbReference type="EMBL" id="LXQA010406495">
    <property type="protein sequence ID" value="MCI49768.1"/>
    <property type="molecule type" value="Genomic_DNA"/>
</dbReference>
<sequence length="49" mass="5486">MVDKEDKENPATSPQKKVVEESKAGLKQDKHQINPEVTVQVLADNNIEI</sequence>
<name>A0A392SLK3_9FABA</name>
<proteinExistence type="predicted"/>